<dbReference type="SUPFAM" id="SSF50129">
    <property type="entry name" value="GroES-like"/>
    <property type="match status" value="1"/>
</dbReference>
<dbReference type="InterPro" id="IPR047122">
    <property type="entry name" value="Trans-enoyl_RdTase-like"/>
</dbReference>
<evidence type="ECO:0000256" key="3">
    <source>
        <dbReference type="ARBA" id="ARBA00023002"/>
    </source>
</evidence>
<proteinExistence type="inferred from homology"/>
<evidence type="ECO:0000256" key="2">
    <source>
        <dbReference type="ARBA" id="ARBA00011245"/>
    </source>
</evidence>
<dbReference type="Gene3D" id="3.90.180.10">
    <property type="entry name" value="Medium-chain alcohol dehydrogenases, catalytic domain"/>
    <property type="match status" value="1"/>
</dbReference>
<dbReference type="InterPro" id="IPR036291">
    <property type="entry name" value="NAD(P)-bd_dom_sf"/>
</dbReference>
<comment type="subunit">
    <text evidence="2">Monomer.</text>
</comment>
<evidence type="ECO:0000256" key="1">
    <source>
        <dbReference type="ARBA" id="ARBA00008072"/>
    </source>
</evidence>
<comment type="similarity">
    <text evidence="1">Belongs to the zinc-containing alcohol dehydrogenase family.</text>
</comment>
<dbReference type="CDD" id="cd08249">
    <property type="entry name" value="enoyl_reductase_like"/>
    <property type="match status" value="1"/>
</dbReference>
<keyword evidence="6" id="KW-1185">Reference proteome</keyword>
<keyword evidence="3" id="KW-0560">Oxidoreductase</keyword>
<evidence type="ECO:0000313" key="6">
    <source>
        <dbReference type="Proteomes" id="UP000799428"/>
    </source>
</evidence>
<accession>A0A6G1K5Z9</accession>
<dbReference type="PANTHER" id="PTHR45348">
    <property type="entry name" value="HYPOTHETICAL OXIDOREDUCTASE (EUROFUNG)"/>
    <property type="match status" value="1"/>
</dbReference>
<dbReference type="SUPFAM" id="SSF51735">
    <property type="entry name" value="NAD(P)-binding Rossmann-fold domains"/>
    <property type="match status" value="1"/>
</dbReference>
<evidence type="ECO:0000259" key="4">
    <source>
        <dbReference type="SMART" id="SM00829"/>
    </source>
</evidence>
<dbReference type="InterPro" id="IPR020843">
    <property type="entry name" value="ER"/>
</dbReference>
<dbReference type="InterPro" id="IPR011032">
    <property type="entry name" value="GroES-like_sf"/>
</dbReference>
<dbReference type="PANTHER" id="PTHR45348:SF5">
    <property type="entry name" value="OXIDOREDUCTASE, PUTATIVE (AFU_ORTHOLOGUE AFUA_8G01420)-RELATED"/>
    <property type="match status" value="1"/>
</dbReference>
<dbReference type="Pfam" id="PF08240">
    <property type="entry name" value="ADH_N"/>
    <property type="match status" value="1"/>
</dbReference>
<dbReference type="GO" id="GO:0016651">
    <property type="term" value="F:oxidoreductase activity, acting on NAD(P)H"/>
    <property type="evidence" value="ECO:0007669"/>
    <property type="project" value="InterPro"/>
</dbReference>
<dbReference type="AlphaFoldDB" id="A0A6G1K5Z9"/>
<protein>
    <submittedName>
        <fullName evidence="5">GroES-like protein</fullName>
    </submittedName>
</protein>
<dbReference type="OrthoDB" id="3233595at2759"/>
<organism evidence="5 6">
    <name type="scientific">Pleomassaria siparia CBS 279.74</name>
    <dbReference type="NCBI Taxonomy" id="1314801"/>
    <lineage>
        <taxon>Eukaryota</taxon>
        <taxon>Fungi</taxon>
        <taxon>Dikarya</taxon>
        <taxon>Ascomycota</taxon>
        <taxon>Pezizomycotina</taxon>
        <taxon>Dothideomycetes</taxon>
        <taxon>Pleosporomycetidae</taxon>
        <taxon>Pleosporales</taxon>
        <taxon>Pleomassariaceae</taxon>
        <taxon>Pleomassaria</taxon>
    </lineage>
</organism>
<dbReference type="InterPro" id="IPR013154">
    <property type="entry name" value="ADH-like_N"/>
</dbReference>
<evidence type="ECO:0000313" key="5">
    <source>
        <dbReference type="EMBL" id="KAF2708043.1"/>
    </source>
</evidence>
<dbReference type="Proteomes" id="UP000799428">
    <property type="component" value="Unassembled WGS sequence"/>
</dbReference>
<reference evidence="5" key="1">
    <citation type="journal article" date="2020" name="Stud. Mycol.">
        <title>101 Dothideomycetes genomes: a test case for predicting lifestyles and emergence of pathogens.</title>
        <authorList>
            <person name="Haridas S."/>
            <person name="Albert R."/>
            <person name="Binder M."/>
            <person name="Bloem J."/>
            <person name="Labutti K."/>
            <person name="Salamov A."/>
            <person name="Andreopoulos B."/>
            <person name="Baker S."/>
            <person name="Barry K."/>
            <person name="Bills G."/>
            <person name="Bluhm B."/>
            <person name="Cannon C."/>
            <person name="Castanera R."/>
            <person name="Culley D."/>
            <person name="Daum C."/>
            <person name="Ezra D."/>
            <person name="Gonzalez J."/>
            <person name="Henrissat B."/>
            <person name="Kuo A."/>
            <person name="Liang C."/>
            <person name="Lipzen A."/>
            <person name="Lutzoni F."/>
            <person name="Magnuson J."/>
            <person name="Mondo S."/>
            <person name="Nolan M."/>
            <person name="Ohm R."/>
            <person name="Pangilinan J."/>
            <person name="Park H.-J."/>
            <person name="Ramirez L."/>
            <person name="Alfaro M."/>
            <person name="Sun H."/>
            <person name="Tritt A."/>
            <person name="Yoshinaga Y."/>
            <person name="Zwiers L.-H."/>
            <person name="Turgeon B."/>
            <person name="Goodwin S."/>
            <person name="Spatafora J."/>
            <person name="Crous P."/>
            <person name="Grigoriev I."/>
        </authorList>
    </citation>
    <scope>NUCLEOTIDE SEQUENCE</scope>
    <source>
        <strain evidence="5">CBS 279.74</strain>
    </source>
</reference>
<dbReference type="SMART" id="SM00829">
    <property type="entry name" value="PKS_ER"/>
    <property type="match status" value="1"/>
</dbReference>
<dbReference type="Gene3D" id="3.40.50.720">
    <property type="entry name" value="NAD(P)-binding Rossmann-like Domain"/>
    <property type="match status" value="1"/>
</dbReference>
<sequence length="341" mass="36464">MKEAIVSEDLSVKIVDSPVPEPGPDQVVVQVVVSGSNPKDWKIPVFFKQALNTGDDIAGIVHSVGANVFEFQKGDRVASFHEMMKPGGSYAEYAVGWQHTTFKLPKKVSFEDASTIPLAAMTSALGLYKRLGLPAPWTPAEKPIPLVVYGGASAVGAFAIKLAVLSNIHPIIAVAGRGAPFVESIIDRSKGDIIIDYRDGDDAVVSGIRDALKGEKLEYAFDAVSEKGSYGNIVKVLDSTTGSITFVLPGRKYEGIPEGVKQSITSVGASHGDCKDFAYVFYRYFARGLDEGFFKTHPVEVVEGGLEGVSKALTNLKEGKASATKYVFRIADTKGVEGSKL</sequence>
<name>A0A6G1K5Z9_9PLEO</name>
<feature type="domain" description="Enoyl reductase (ER)" evidence="4">
    <location>
        <begin position="9"/>
        <end position="328"/>
    </location>
</feature>
<gene>
    <name evidence="5" type="ORF">K504DRAFT_534725</name>
</gene>
<dbReference type="EMBL" id="MU005772">
    <property type="protein sequence ID" value="KAF2708043.1"/>
    <property type="molecule type" value="Genomic_DNA"/>
</dbReference>